<name>A0AAW5SL80_MYCNV</name>
<reference evidence="6" key="2">
    <citation type="submission" date="2020-07" db="EMBL/GenBank/DDBJ databases">
        <authorList>
            <person name="Pettersson B.M.F."/>
            <person name="Behra P.R.K."/>
            <person name="Ramesh M."/>
            <person name="Das S."/>
            <person name="Dasgupta S."/>
            <person name="Kirsebom L.A."/>
        </authorList>
    </citation>
    <scope>NUCLEOTIDE SEQUENCE</scope>
    <source>
        <strain evidence="6">DSM 44203</strain>
    </source>
</reference>
<dbReference type="Gene3D" id="3.40.50.150">
    <property type="entry name" value="Vaccinia Virus protein VP39"/>
    <property type="match status" value="1"/>
</dbReference>
<dbReference type="CDD" id="cd02440">
    <property type="entry name" value="AdoMet_MTases"/>
    <property type="match status" value="1"/>
</dbReference>
<keyword evidence="2" id="KW-0808">Transferase</keyword>
<dbReference type="Proteomes" id="UP001207528">
    <property type="component" value="Unassembled WGS sequence"/>
</dbReference>
<evidence type="ECO:0000259" key="4">
    <source>
        <dbReference type="Pfam" id="PF13649"/>
    </source>
</evidence>
<evidence type="ECO:0000313" key="6">
    <source>
        <dbReference type="EMBL" id="MCV7024407.1"/>
    </source>
</evidence>
<accession>A0AAW5SL80</accession>
<gene>
    <name evidence="6" type="ORF">H7I77_13805</name>
    <name evidence="5" type="ORF">RMCN_6068</name>
</gene>
<evidence type="ECO:0000256" key="3">
    <source>
        <dbReference type="ARBA" id="ARBA00022691"/>
    </source>
</evidence>
<dbReference type="EMBL" id="JACKTI010000038">
    <property type="protein sequence ID" value="MCV7024407.1"/>
    <property type="molecule type" value="Genomic_DNA"/>
</dbReference>
<dbReference type="PANTHER" id="PTHR43464:SF19">
    <property type="entry name" value="UBIQUINONE BIOSYNTHESIS O-METHYLTRANSFERASE, MITOCHONDRIAL"/>
    <property type="match status" value="1"/>
</dbReference>
<dbReference type="SUPFAM" id="SSF53335">
    <property type="entry name" value="S-adenosyl-L-methionine-dependent methyltransferases"/>
    <property type="match status" value="1"/>
</dbReference>
<keyword evidence="7" id="KW-1185">Reference proteome</keyword>
<dbReference type="Proteomes" id="UP000069773">
    <property type="component" value="Unassembled WGS sequence"/>
</dbReference>
<evidence type="ECO:0000313" key="5">
    <source>
        <dbReference type="EMBL" id="GAT12935.1"/>
    </source>
</evidence>
<reference evidence="5 7" key="1">
    <citation type="journal article" date="2016" name="Genome Announc.">
        <title>Draft Genome Sequences of Five Rapidly Growing Mycobacterium Species, M. thermoresistibile, M. fortuitum subsp. acetamidolyticum, M. canariasense, M. brisbanense, and M. novocastrense.</title>
        <authorList>
            <person name="Katahira K."/>
            <person name="Ogura Y."/>
            <person name="Gotoh Y."/>
            <person name="Hayashi T."/>
        </authorList>
    </citation>
    <scope>NUCLEOTIDE SEQUENCE [LARGE SCALE GENOMIC DNA]</scope>
    <source>
        <strain evidence="5 7">JCM18114</strain>
    </source>
</reference>
<dbReference type="GO" id="GO:0008168">
    <property type="term" value="F:methyltransferase activity"/>
    <property type="evidence" value="ECO:0007669"/>
    <property type="project" value="UniProtKB-KW"/>
</dbReference>
<keyword evidence="1 6" id="KW-0489">Methyltransferase</keyword>
<dbReference type="PANTHER" id="PTHR43464">
    <property type="entry name" value="METHYLTRANSFERASE"/>
    <property type="match status" value="1"/>
</dbReference>
<dbReference type="RefSeq" id="WP_067396920.1">
    <property type="nucleotide sequence ID" value="NZ_BCTA01000105.1"/>
</dbReference>
<reference evidence="6" key="3">
    <citation type="journal article" date="2022" name="BMC Genomics">
        <title>Comparative genome analysis of mycobacteria focusing on tRNA and non-coding RNA.</title>
        <authorList>
            <person name="Behra P.R.K."/>
            <person name="Pettersson B.M.F."/>
            <person name="Ramesh M."/>
            <person name="Das S."/>
            <person name="Dasgupta S."/>
            <person name="Kirsebom L.A."/>
        </authorList>
    </citation>
    <scope>NUCLEOTIDE SEQUENCE</scope>
    <source>
        <strain evidence="6">DSM 44203</strain>
    </source>
</reference>
<sequence>MTDDTSAWTDFDALYRDEGTVDGLPPLTPWDIGGPQPAVQLLVAYGAVRGRVLDPGTGPGHNAILYASKGFQVTGIDVSPAAIDRAKLNADRAGVDVDFRVGDITALDGLDERFDTVVDSAVYHVFADDESAQSSYAAALHRVTNPGARLYMFEFGQFNLNGVPGEGLPADNFDRVLAPAGWRIDHLGTTSFQHHFTAEAFAHVPDAPSGPYGERLQRVRKRLGVIEPLLENNVLHWPVWAVVATRID</sequence>
<evidence type="ECO:0000313" key="8">
    <source>
        <dbReference type="Proteomes" id="UP001207528"/>
    </source>
</evidence>
<dbReference type="GO" id="GO:0032259">
    <property type="term" value="P:methylation"/>
    <property type="evidence" value="ECO:0007669"/>
    <property type="project" value="UniProtKB-KW"/>
</dbReference>
<keyword evidence="3" id="KW-0949">S-adenosyl-L-methionine</keyword>
<dbReference type="Pfam" id="PF13649">
    <property type="entry name" value="Methyltransf_25"/>
    <property type="match status" value="1"/>
</dbReference>
<organism evidence="6 8">
    <name type="scientific">Mycolicibacterium novocastrense</name>
    <name type="common">Mycobacterium novocastrense</name>
    <dbReference type="NCBI Taxonomy" id="59813"/>
    <lineage>
        <taxon>Bacteria</taxon>
        <taxon>Bacillati</taxon>
        <taxon>Actinomycetota</taxon>
        <taxon>Actinomycetes</taxon>
        <taxon>Mycobacteriales</taxon>
        <taxon>Mycobacteriaceae</taxon>
        <taxon>Mycolicibacterium</taxon>
    </lineage>
</organism>
<protein>
    <submittedName>
        <fullName evidence="6">Class I SAM-dependent methyltransferase</fullName>
    </submittedName>
    <submittedName>
        <fullName evidence="5">Methyltransferase domain protein</fullName>
    </submittedName>
</protein>
<dbReference type="InterPro" id="IPR041698">
    <property type="entry name" value="Methyltransf_25"/>
</dbReference>
<dbReference type="InterPro" id="IPR029063">
    <property type="entry name" value="SAM-dependent_MTases_sf"/>
</dbReference>
<dbReference type="AlphaFoldDB" id="A0AAW5SL80"/>
<feature type="domain" description="Methyltransferase" evidence="4">
    <location>
        <begin position="52"/>
        <end position="147"/>
    </location>
</feature>
<evidence type="ECO:0000313" key="7">
    <source>
        <dbReference type="Proteomes" id="UP000069773"/>
    </source>
</evidence>
<evidence type="ECO:0000256" key="2">
    <source>
        <dbReference type="ARBA" id="ARBA00022679"/>
    </source>
</evidence>
<dbReference type="EMBL" id="BCTA01000105">
    <property type="protein sequence ID" value="GAT12935.1"/>
    <property type="molecule type" value="Genomic_DNA"/>
</dbReference>
<comment type="caution">
    <text evidence="6">The sequence shown here is derived from an EMBL/GenBank/DDBJ whole genome shotgun (WGS) entry which is preliminary data.</text>
</comment>
<evidence type="ECO:0000256" key="1">
    <source>
        <dbReference type="ARBA" id="ARBA00022603"/>
    </source>
</evidence>
<proteinExistence type="predicted"/>